<name>A0A1W0WGV4_HYPEX</name>
<dbReference type="Proteomes" id="UP000192578">
    <property type="component" value="Unassembled WGS sequence"/>
</dbReference>
<evidence type="ECO:0000256" key="1">
    <source>
        <dbReference type="SAM" id="MobiDB-lite"/>
    </source>
</evidence>
<evidence type="ECO:0000313" key="3">
    <source>
        <dbReference type="Proteomes" id="UP000192578"/>
    </source>
</evidence>
<feature type="region of interest" description="Disordered" evidence="1">
    <location>
        <begin position="72"/>
        <end position="144"/>
    </location>
</feature>
<evidence type="ECO:0000313" key="2">
    <source>
        <dbReference type="EMBL" id="OQV14417.1"/>
    </source>
</evidence>
<comment type="caution">
    <text evidence="2">The sequence shown here is derived from an EMBL/GenBank/DDBJ whole genome shotgun (WGS) entry which is preliminary data.</text>
</comment>
<feature type="compositionally biased region" description="Basic and acidic residues" evidence="1">
    <location>
        <begin position="271"/>
        <end position="288"/>
    </location>
</feature>
<feature type="region of interest" description="Disordered" evidence="1">
    <location>
        <begin position="170"/>
        <end position="253"/>
    </location>
</feature>
<keyword evidence="3" id="KW-1185">Reference proteome</keyword>
<sequence>MEDQTKTAHHKLSNKATSGWLATTRSVNEQNSSDSEDSEFRGTPLSARISYHAGLNLDEKDAFKLCFTRMDGKTEQSDSGSVEPGASGDTIDHLISKMRRTMGSIDPTSTSSQSPSESDLSSVSDDGDSFEDISAPGSHLTAVHRTESLVDLTNNLMPVHKTENLIDLTTGEGPARLDTEVGSTVGPSAAKKPARLDTEDGSTVGPSAAKKPARLDNEDGSTVGPSAAKKPARLETEVGSTVGPSAVKKPALHQKGVELQLPVSVVGVTDGSHHHIGDAGKTRPDVRDPHHRHDRPSSEASALRSTLIDARQKTDDPHLSVFAEGHSALSDTHDPE</sequence>
<feature type="compositionally biased region" description="Low complexity" evidence="1">
    <location>
        <begin position="104"/>
        <end position="124"/>
    </location>
</feature>
<dbReference type="AlphaFoldDB" id="A0A1W0WGV4"/>
<dbReference type="EMBL" id="MTYJ01000105">
    <property type="protein sequence ID" value="OQV14417.1"/>
    <property type="molecule type" value="Genomic_DNA"/>
</dbReference>
<gene>
    <name evidence="2" type="ORF">BV898_11394</name>
</gene>
<accession>A0A1W0WGV4</accession>
<proteinExistence type="predicted"/>
<reference evidence="3" key="1">
    <citation type="submission" date="2017-01" db="EMBL/GenBank/DDBJ databases">
        <title>Comparative genomics of anhydrobiosis in the tardigrade Hypsibius dujardini.</title>
        <authorList>
            <person name="Yoshida Y."/>
            <person name="Koutsovoulos G."/>
            <person name="Laetsch D."/>
            <person name="Stevens L."/>
            <person name="Kumar S."/>
            <person name="Horikawa D."/>
            <person name="Ishino K."/>
            <person name="Komine S."/>
            <person name="Tomita M."/>
            <person name="Blaxter M."/>
            <person name="Arakawa K."/>
        </authorList>
    </citation>
    <scope>NUCLEOTIDE SEQUENCE [LARGE SCALE GENOMIC DNA]</scope>
    <source>
        <strain evidence="3">Z151</strain>
    </source>
</reference>
<feature type="compositionally biased region" description="Polar residues" evidence="1">
    <location>
        <begin position="14"/>
        <end position="31"/>
    </location>
</feature>
<organism evidence="2 3">
    <name type="scientific">Hypsibius exemplaris</name>
    <name type="common">Freshwater tardigrade</name>
    <dbReference type="NCBI Taxonomy" id="2072580"/>
    <lineage>
        <taxon>Eukaryota</taxon>
        <taxon>Metazoa</taxon>
        <taxon>Ecdysozoa</taxon>
        <taxon>Tardigrada</taxon>
        <taxon>Eutardigrada</taxon>
        <taxon>Parachela</taxon>
        <taxon>Hypsibioidea</taxon>
        <taxon>Hypsibiidae</taxon>
        <taxon>Hypsibius</taxon>
    </lineage>
</organism>
<feature type="region of interest" description="Disordered" evidence="1">
    <location>
        <begin position="269"/>
        <end position="336"/>
    </location>
</feature>
<feature type="region of interest" description="Disordered" evidence="1">
    <location>
        <begin position="1"/>
        <end position="42"/>
    </location>
</feature>
<protein>
    <submittedName>
        <fullName evidence="2">Uncharacterized protein</fullName>
    </submittedName>
</protein>
<dbReference type="OrthoDB" id="10655496at2759"/>